<comment type="caution">
    <text evidence="2">The sequence shown here is derived from an EMBL/GenBank/DDBJ whole genome shotgun (WGS) entry which is preliminary data.</text>
</comment>
<evidence type="ECO:0000313" key="2">
    <source>
        <dbReference type="EMBL" id="MBW3098503.1"/>
    </source>
</evidence>
<reference evidence="2" key="1">
    <citation type="submission" date="2021-07" db="EMBL/GenBank/DDBJ databases">
        <title>Pseudohoeflea marina sp. nov. a polyhydroxyalcanoate-producing bacterium.</title>
        <authorList>
            <person name="Zheng W."/>
            <person name="Yu S."/>
            <person name="Huang Y."/>
        </authorList>
    </citation>
    <scope>NUCLEOTIDE SEQUENCE</scope>
    <source>
        <strain evidence="2">DP4N28-3</strain>
    </source>
</reference>
<accession>A0ABS6WRB6</accession>
<gene>
    <name evidence="2" type="ORF">KY465_14560</name>
</gene>
<dbReference type="EMBL" id="JAHWQX010000003">
    <property type="protein sequence ID" value="MBW3098503.1"/>
    <property type="molecule type" value="Genomic_DNA"/>
</dbReference>
<organism evidence="2 3">
    <name type="scientific">Pseudohoeflea coraliihabitans</name>
    <dbReference type="NCBI Taxonomy" id="2860393"/>
    <lineage>
        <taxon>Bacteria</taxon>
        <taxon>Pseudomonadati</taxon>
        <taxon>Pseudomonadota</taxon>
        <taxon>Alphaproteobacteria</taxon>
        <taxon>Hyphomicrobiales</taxon>
        <taxon>Rhizobiaceae</taxon>
        <taxon>Pseudohoeflea</taxon>
    </lineage>
</organism>
<evidence type="ECO:0000256" key="1">
    <source>
        <dbReference type="SAM" id="SignalP"/>
    </source>
</evidence>
<proteinExistence type="predicted"/>
<feature type="chain" id="PRO_5046622521" evidence="1">
    <location>
        <begin position="36"/>
        <end position="283"/>
    </location>
</feature>
<protein>
    <submittedName>
        <fullName evidence="2">Cell envelope integrity EipB family protein</fullName>
    </submittedName>
</protein>
<keyword evidence="3" id="KW-1185">Reference proteome</keyword>
<sequence length="283" mass="31061">MVFAAKINAQAALRARLTLSAALLAFTLPALPAHAAANLTPHRAVYDLSLKEASERSGIESMLGRMVYEFGGTACDGYTVSFRFVTEIDTGESVRITDQQTSSYEDIRRHTFDFVTKSYVNRGLDYEVKGTARLGDDAISVEIEKPEEQSLALPQALFPTEHLIELINKARAGETFYESRIFDGSDKADEALITNTVLGEKRKADAADPEIAGIETLALRDYWPVAISYFSDTPTGDGVPVYSIQFKLYADGITRDLMMDYGEFALVGKLSALEVLASEPCDD</sequence>
<evidence type="ECO:0000313" key="3">
    <source>
        <dbReference type="Proteomes" id="UP001430804"/>
    </source>
</evidence>
<dbReference type="InterPro" id="IPR015000">
    <property type="entry name" value="EipB-like"/>
</dbReference>
<dbReference type="Proteomes" id="UP001430804">
    <property type="component" value="Unassembled WGS sequence"/>
</dbReference>
<feature type="signal peptide" evidence="1">
    <location>
        <begin position="1"/>
        <end position="35"/>
    </location>
</feature>
<name>A0ABS6WRB6_9HYPH</name>
<keyword evidence="1" id="KW-0732">Signal</keyword>
<dbReference type="Pfam" id="PF08904">
    <property type="entry name" value="EipB_like"/>
    <property type="match status" value="1"/>
</dbReference>